<gene>
    <name evidence="1" type="ORF">TGFOU_237470C</name>
</gene>
<dbReference type="EC" id="2.1.2.10" evidence="1"/>
<dbReference type="EMBL" id="AEYH02001997">
    <property type="protein sequence ID" value="KFG44263.1"/>
    <property type="molecule type" value="Genomic_DNA"/>
</dbReference>
<keyword evidence="1" id="KW-0808">Transferase</keyword>
<dbReference type="VEuPathDB" id="ToxoDB:TGFOU_237470C"/>
<dbReference type="Proteomes" id="UP000028838">
    <property type="component" value="Unassembled WGS sequence"/>
</dbReference>
<dbReference type="AlphaFoldDB" id="A0A086KIP5"/>
<sequence length="212" mass="24298">MLCFLCHARILLCESFGRYGGMLTRCRPGVELLAFVSRFRCGNLGDSLAVEEVRKVSFLRRQTLLSVSELRRPVWGLDATGCVESGVEKSFDFFYKDLRRGAVVRGVRRTGREDLFDSEFSKTRFRFERFHDSFASGGVYRAKCVFKRIRFLSVDPREQSVQRQLESRGKTLCVCLQPKTRVVLDTNLPTPEAQVCQMPFLPGAYYKVPLSL</sequence>
<evidence type="ECO:0000313" key="2">
    <source>
        <dbReference type="Proteomes" id="UP000028838"/>
    </source>
</evidence>
<comment type="caution">
    <text evidence="1">The sequence shown here is derived from an EMBL/GenBank/DDBJ whole genome shotgun (WGS) entry which is preliminary data.</text>
</comment>
<protein>
    <submittedName>
        <fullName evidence="1">Glycine cleavage T-protein (Aminomethyl transferase) domain-containing protein</fullName>
        <ecNumber evidence="1">2.1.2.10</ecNumber>
    </submittedName>
</protein>
<reference evidence="1 2" key="1">
    <citation type="submission" date="2014-07" db="EMBL/GenBank/DDBJ databases">
        <authorList>
            <person name="Sibley D."/>
            <person name="Venepally P."/>
            <person name="Karamycheva S."/>
            <person name="Hadjithomas M."/>
            <person name="Khan A."/>
            <person name="Brunk B."/>
            <person name="Roos D."/>
            <person name="Caler E."/>
            <person name="Lorenzi H."/>
        </authorList>
    </citation>
    <scope>NUCLEOTIDE SEQUENCE [LARGE SCALE GENOMIC DNA]</scope>
    <source>
        <strain evidence="1 2">FOU</strain>
    </source>
</reference>
<accession>A0A086KIP5</accession>
<organism evidence="1 2">
    <name type="scientific">Toxoplasma gondii FOU</name>
    <dbReference type="NCBI Taxonomy" id="943167"/>
    <lineage>
        <taxon>Eukaryota</taxon>
        <taxon>Sar</taxon>
        <taxon>Alveolata</taxon>
        <taxon>Apicomplexa</taxon>
        <taxon>Conoidasida</taxon>
        <taxon>Coccidia</taxon>
        <taxon>Eucoccidiorida</taxon>
        <taxon>Eimeriorina</taxon>
        <taxon>Sarcocystidae</taxon>
        <taxon>Toxoplasma</taxon>
    </lineage>
</organism>
<evidence type="ECO:0000313" key="1">
    <source>
        <dbReference type="EMBL" id="KFG44263.1"/>
    </source>
</evidence>
<proteinExistence type="predicted"/>
<dbReference type="GO" id="GO:0004047">
    <property type="term" value="F:aminomethyltransferase activity"/>
    <property type="evidence" value="ECO:0007669"/>
    <property type="project" value="UniProtKB-EC"/>
</dbReference>
<name>A0A086KIP5_TOXGO</name>